<dbReference type="EMBL" id="QYTW02000006">
    <property type="protein sequence ID" value="RST60174.1"/>
    <property type="molecule type" value="Genomic_DNA"/>
</dbReference>
<dbReference type="RefSeq" id="WP_120117182.1">
    <property type="nucleotide sequence ID" value="NZ_QYTW02000006.1"/>
</dbReference>
<organism evidence="1 2">
    <name type="scientific">Siminovitchia terrae</name>
    <name type="common">Bacillus terrae</name>
    <dbReference type="NCBI Taxonomy" id="1914933"/>
    <lineage>
        <taxon>Bacteria</taxon>
        <taxon>Bacillati</taxon>
        <taxon>Bacillota</taxon>
        <taxon>Bacilli</taxon>
        <taxon>Bacillales</taxon>
        <taxon>Bacillaceae</taxon>
        <taxon>Siminovitchia</taxon>
    </lineage>
</organism>
<proteinExistence type="predicted"/>
<evidence type="ECO:0000313" key="1">
    <source>
        <dbReference type="EMBL" id="RST60174.1"/>
    </source>
</evidence>
<dbReference type="Proteomes" id="UP000287296">
    <property type="component" value="Unassembled WGS sequence"/>
</dbReference>
<name>A0A429X9T4_SIMTE</name>
<dbReference type="OrthoDB" id="2971347at2"/>
<reference evidence="1 2" key="1">
    <citation type="submission" date="2018-12" db="EMBL/GenBank/DDBJ databases">
        <authorList>
            <person name="Sun L."/>
            <person name="Chen Z."/>
        </authorList>
    </citation>
    <scope>NUCLEOTIDE SEQUENCE [LARGE SCALE GENOMIC DNA]</scope>
    <source>
        <strain evidence="1 2">LMG 29736</strain>
    </source>
</reference>
<dbReference type="AlphaFoldDB" id="A0A429X9T4"/>
<evidence type="ECO:0000313" key="2">
    <source>
        <dbReference type="Proteomes" id="UP000287296"/>
    </source>
</evidence>
<comment type="caution">
    <text evidence="1">The sequence shown here is derived from an EMBL/GenBank/DDBJ whole genome shotgun (WGS) entry which is preliminary data.</text>
</comment>
<gene>
    <name evidence="1" type="ORF">D5F11_008950</name>
</gene>
<protein>
    <submittedName>
        <fullName evidence="1">Uncharacterized protein</fullName>
    </submittedName>
</protein>
<sequence>MFVNQKIQKTPIYLVDKEKKESNGHFVQPLLLIEMSGIAGLYNPVSKYIGVVCTTRKELEQRLLSKNLHIKAIPEEQYRFCNSCSEFMQEGYYFETDDSTYCSRDCVDKKVGWKKYLHLYNSGLAFWTTWYNA</sequence>
<accession>A0A429X9T4</accession>